<protein>
    <recommendedName>
        <fullName evidence="3">Mediator complex subunit 1</fullName>
    </recommendedName>
</protein>
<dbReference type="Proteomes" id="UP000812287">
    <property type="component" value="Unassembled WGS sequence"/>
</dbReference>
<dbReference type="GeneID" id="66112331"/>
<comment type="caution">
    <text evidence="1">The sequence shown here is derived from an EMBL/GenBank/DDBJ whole genome shotgun (WGS) entry which is preliminary data.</text>
</comment>
<accession>A0A9P7VT73</accession>
<dbReference type="EMBL" id="MU250534">
    <property type="protein sequence ID" value="KAG7446484.1"/>
    <property type="molecule type" value="Genomic_DNA"/>
</dbReference>
<name>A0A9P7VT73_9AGAR</name>
<dbReference type="RefSeq" id="XP_043039984.1">
    <property type="nucleotide sequence ID" value="XM_043190034.1"/>
</dbReference>
<evidence type="ECO:0000313" key="2">
    <source>
        <dbReference type="Proteomes" id="UP000812287"/>
    </source>
</evidence>
<evidence type="ECO:0008006" key="3">
    <source>
        <dbReference type="Google" id="ProtNLM"/>
    </source>
</evidence>
<reference evidence="1" key="1">
    <citation type="submission" date="2020-11" db="EMBL/GenBank/DDBJ databases">
        <title>Adaptations for nitrogen fixation in a non-lichenized fungal sporocarp promotes dispersal by wood-feeding termites.</title>
        <authorList>
            <consortium name="DOE Joint Genome Institute"/>
            <person name="Koch R.A."/>
            <person name="Yoon G."/>
            <person name="Arayal U."/>
            <person name="Lail K."/>
            <person name="Amirebrahimi M."/>
            <person name="Labutti K."/>
            <person name="Lipzen A."/>
            <person name="Riley R."/>
            <person name="Barry K."/>
            <person name="Henrissat B."/>
            <person name="Grigoriev I.V."/>
            <person name="Herr J.R."/>
            <person name="Aime M.C."/>
        </authorList>
    </citation>
    <scope>NUCLEOTIDE SEQUENCE</scope>
    <source>
        <strain evidence="1">MCA 3950</strain>
    </source>
</reference>
<dbReference type="AlphaFoldDB" id="A0A9P7VT73"/>
<evidence type="ECO:0000313" key="1">
    <source>
        <dbReference type="EMBL" id="KAG7446484.1"/>
    </source>
</evidence>
<sequence>MNNSTLESLPQTLLSTIQNIQNRDSVSQATHQFASSAGSSGNVLQDIIQATNQLSNSLNLYSLANFTEPKLISRLKEHANTSHSLNMSDLNVIQIVDALKKRTGVKYGEDIPLDRAALADWCISRFEAWGTSVGMESFKDETGEGTVSLVLGGKVLVVDVEFSVNRSRPLSSIEVLNVKTSYANFDTAGSASLDAFLATSMSAFCDAVQKPEADVNLLEAARLGTVVNHHLRYLVMLDRLANRKDDGGIRWFVDVDQLCHVLEDFAKAEALAVSSSLQHTAPLDIFLLRAHALPLPYLMSPCISFLIHLSPASYLRLFRQSCQSWDDTVTDPAPHLPQLDIPLSRIRKFLASRPKAGVAIATLTLSPESDFHSSASVSMPALNARPVFPLVPGGIELEHTFPQTFDSPLDLDGEPSTKPSWILDFTQSGSCPGVVMSQSRMREIELVVNPLSSIDQLNNIMSFGTGSWVDILFNPSGADPSSPVSPERYTAIYRSPSSAHPPLQLRLTAPEEPGFVLERVPVHSMKEAWGVLEIVREQCWLNEILLGCKWTAEGLPSETDVLSDDTEPTEEDLLAVLSGTNVPRKIPVNVFLLQSRFNGENMNGMPVVNDQRPRIFMVAPERPPISGSVGINVTYDESKPRGISVEVNGAMGVDIKLDLLEEVCRRGGTFSLPGRIWASASGSS</sequence>
<proteinExistence type="predicted"/>
<keyword evidence="2" id="KW-1185">Reference proteome</keyword>
<gene>
    <name evidence="1" type="ORF">BT62DRAFT_986951</name>
</gene>
<organism evidence="1 2">
    <name type="scientific">Guyanagaster necrorhizus</name>
    <dbReference type="NCBI Taxonomy" id="856835"/>
    <lineage>
        <taxon>Eukaryota</taxon>
        <taxon>Fungi</taxon>
        <taxon>Dikarya</taxon>
        <taxon>Basidiomycota</taxon>
        <taxon>Agaricomycotina</taxon>
        <taxon>Agaricomycetes</taxon>
        <taxon>Agaricomycetidae</taxon>
        <taxon>Agaricales</taxon>
        <taxon>Marasmiineae</taxon>
        <taxon>Physalacriaceae</taxon>
        <taxon>Guyanagaster</taxon>
    </lineage>
</organism>
<dbReference type="OrthoDB" id="544685at2759"/>